<dbReference type="PANTHER" id="PTHR33928">
    <property type="entry name" value="POLYGALACTURONASE QRT3"/>
    <property type="match status" value="1"/>
</dbReference>
<dbReference type="PANTHER" id="PTHR33928:SF2">
    <property type="entry name" value="PECTATE LYASE SUPERFAMILY PROTEIN DOMAIN-CONTAINING PROTEIN-RELATED"/>
    <property type="match status" value="1"/>
</dbReference>
<evidence type="ECO:0000256" key="2">
    <source>
        <dbReference type="ARBA" id="ARBA00022525"/>
    </source>
</evidence>
<dbReference type="KEGG" id="act:ACLA_035440"/>
<dbReference type="GO" id="GO:0004650">
    <property type="term" value="F:polygalacturonase activity"/>
    <property type="evidence" value="ECO:0007669"/>
    <property type="project" value="InterPro"/>
</dbReference>
<dbReference type="AlphaFoldDB" id="A1CJL7"/>
<protein>
    <submittedName>
        <fullName evidence="5">Exo-beta-1,3-glucanase, putative</fullName>
    </submittedName>
</protein>
<dbReference type="SUPFAM" id="SSF51126">
    <property type="entry name" value="Pectin lyase-like"/>
    <property type="match status" value="2"/>
</dbReference>
<accession>A1CJL7</accession>
<gene>
    <name evidence="5" type="ORF">ACLA_035440</name>
</gene>
<keyword evidence="2" id="KW-0964">Secreted</keyword>
<name>A1CJL7_ASPCL</name>
<feature type="domain" description="Rhamnogalacturonase A/B/Epimerase-like pectate lyase" evidence="4">
    <location>
        <begin position="37"/>
        <end position="259"/>
    </location>
</feature>
<comment type="subcellular location">
    <subcellularLocation>
        <location evidence="1">Secreted</location>
    </subcellularLocation>
</comment>
<dbReference type="InterPro" id="IPR011050">
    <property type="entry name" value="Pectin_lyase_fold/virulence"/>
</dbReference>
<dbReference type="FunFam" id="2.160.20.10:FF:000043">
    <property type="entry name" value="Exo-beta-1,3-glucanase, putative"/>
    <property type="match status" value="1"/>
</dbReference>
<dbReference type="GeneID" id="4703103"/>
<dbReference type="InterPro" id="IPR039279">
    <property type="entry name" value="QRT3-like"/>
</dbReference>
<dbReference type="Proteomes" id="UP000006701">
    <property type="component" value="Unassembled WGS sequence"/>
</dbReference>
<feature type="domain" description="Rhamnogalacturonase A/B/Epimerase-like pectate lyase" evidence="4">
    <location>
        <begin position="379"/>
        <end position="448"/>
    </location>
</feature>
<proteinExistence type="predicted"/>
<organism evidence="5 6">
    <name type="scientific">Aspergillus clavatus (strain ATCC 1007 / CBS 513.65 / DSM 816 / NCTC 3887 / NRRL 1 / QM 1276 / 107)</name>
    <dbReference type="NCBI Taxonomy" id="344612"/>
    <lineage>
        <taxon>Eukaryota</taxon>
        <taxon>Fungi</taxon>
        <taxon>Dikarya</taxon>
        <taxon>Ascomycota</taxon>
        <taxon>Pezizomycotina</taxon>
        <taxon>Eurotiomycetes</taxon>
        <taxon>Eurotiomycetidae</taxon>
        <taxon>Eurotiales</taxon>
        <taxon>Aspergillaceae</taxon>
        <taxon>Aspergillus</taxon>
        <taxon>Aspergillus subgen. Fumigati</taxon>
    </lineage>
</organism>
<dbReference type="HOGENOM" id="CLU_002540_2_2_1"/>
<dbReference type="OMA" id="LYGGCNW"/>
<keyword evidence="6" id="KW-1185">Reference proteome</keyword>
<evidence type="ECO:0000259" key="4">
    <source>
        <dbReference type="Pfam" id="PF12708"/>
    </source>
</evidence>
<reference evidence="5 6" key="1">
    <citation type="journal article" date="2008" name="PLoS Genet.">
        <title>Genomic islands in the pathogenic filamentous fungus Aspergillus fumigatus.</title>
        <authorList>
            <person name="Fedorova N.D."/>
            <person name="Khaldi N."/>
            <person name="Joardar V.S."/>
            <person name="Maiti R."/>
            <person name="Amedeo P."/>
            <person name="Anderson M.J."/>
            <person name="Crabtree J."/>
            <person name="Silva J.C."/>
            <person name="Badger J.H."/>
            <person name="Albarraq A."/>
            <person name="Angiuoli S."/>
            <person name="Bussey H."/>
            <person name="Bowyer P."/>
            <person name="Cotty P.J."/>
            <person name="Dyer P.S."/>
            <person name="Egan A."/>
            <person name="Galens K."/>
            <person name="Fraser-Liggett C.M."/>
            <person name="Haas B.J."/>
            <person name="Inman J.M."/>
            <person name="Kent R."/>
            <person name="Lemieux S."/>
            <person name="Malavazi I."/>
            <person name="Orvis J."/>
            <person name="Roemer T."/>
            <person name="Ronning C.M."/>
            <person name="Sundaram J.P."/>
            <person name="Sutton G."/>
            <person name="Turner G."/>
            <person name="Venter J.C."/>
            <person name="White O.R."/>
            <person name="Whitty B.R."/>
            <person name="Youngman P."/>
            <person name="Wolfe K.H."/>
            <person name="Goldman G.H."/>
            <person name="Wortman J.R."/>
            <person name="Jiang B."/>
            <person name="Denning D.W."/>
            <person name="Nierman W.C."/>
        </authorList>
    </citation>
    <scope>NUCLEOTIDE SEQUENCE [LARGE SCALE GENOMIC DNA]</scope>
    <source>
        <strain evidence="6">ATCC 1007 / CBS 513.65 / DSM 816 / NCTC 3887 / NRRL 1</strain>
    </source>
</reference>
<dbReference type="eggNOG" id="ENOG502SH8Z">
    <property type="taxonomic scope" value="Eukaryota"/>
</dbReference>
<keyword evidence="3" id="KW-0732">Signal</keyword>
<dbReference type="GO" id="GO:0005576">
    <property type="term" value="C:extracellular region"/>
    <property type="evidence" value="ECO:0007669"/>
    <property type="project" value="UniProtKB-SubCell"/>
</dbReference>
<dbReference type="InterPro" id="IPR024535">
    <property type="entry name" value="RHGA/B-epi-like_pectate_lyase"/>
</dbReference>
<dbReference type="InterPro" id="IPR012334">
    <property type="entry name" value="Pectin_lyas_fold"/>
</dbReference>
<dbReference type="VEuPathDB" id="FungiDB:ACLA_035440"/>
<dbReference type="EMBL" id="DS027056">
    <property type="protein sequence ID" value="EAW09341.1"/>
    <property type="molecule type" value="Genomic_DNA"/>
</dbReference>
<evidence type="ECO:0000313" key="6">
    <source>
        <dbReference type="Proteomes" id="UP000006701"/>
    </source>
</evidence>
<sequence length="735" mass="78703">MTLRNHGTIHIQPSLISRSNRVSPVQLQEADPRAFVFRNVVTDFHADNTGKDDSAGAIQNAIEAGASNGPKRNSRSMGTTGQPAIIYLPGGTYLMRSSLQFYVGTVLVGNPKNPPVLKAAPGFSNDHIIYAKDPNVEGTNNFYIGIKNIIIDSTALDPAQNIALLDWTVSQATQLANVVFNMPTGSTAHIGLTTQYDYNSNIIFNDLRFNGGAIGMKLSGQQWVFKNLTFSGTSTGVVAGGTNIVFLGCRFENGNVGIDASGTSGSLTVIDSIGFGLNAFVVSGDSGSAGNAIILENIKNSGATVRMGNNTVLNGDMLQTWVHGDMYSPGNANKQRAEGQSVSTRRTAELLMGGQDYFTMAPPTYSEYTVEQVLNIKSVPDKPVYGDGVTDDTQHINEILAQARDCKVIYFPAGTYIVTDTILVPAGLRVVGDAFASTISASGAKFADANAVRVMVRFGYPGDVGILHVSDLMFTVADVLPGCQLVEVNIAGNSRGDVGFWNTHFRIGGAAGSLVETKCQGGPAECKAAWGLLRLTSTSSAYIENMWGWTADHDLDGNRNQTIATGRGLLVEATKGTWLVGTGFEHNTLYQYNFQRARNVFSALQQSESPYWQGPGNMLAPAPWDQSLVASDPDYSHCAADDATCRMALFELIQNSSDLFLYGGCNWVFFNNKQNCQGACQQNAIRTLDSSSLFLYGTNTKSMANMVINGNTPIARESDNAGGWGGVIAAYLYSS</sequence>
<evidence type="ECO:0000313" key="5">
    <source>
        <dbReference type="EMBL" id="EAW09341.1"/>
    </source>
</evidence>
<dbReference type="CDD" id="cd23668">
    <property type="entry name" value="GH55_beta13glucanase-like"/>
    <property type="match status" value="1"/>
</dbReference>
<dbReference type="FunFam" id="2.160.20.10:FF:000049">
    <property type="entry name" value="Putative exo-beta-1,3-glucanase"/>
    <property type="match status" value="1"/>
</dbReference>
<dbReference type="OrthoDB" id="1046782at2759"/>
<dbReference type="Gene3D" id="2.160.20.10">
    <property type="entry name" value="Single-stranded right-handed beta-helix, Pectin lyase-like"/>
    <property type="match status" value="2"/>
</dbReference>
<dbReference type="Pfam" id="PF12708">
    <property type="entry name" value="Pect-lyase_RHGA_epim"/>
    <property type="match status" value="2"/>
</dbReference>
<dbReference type="RefSeq" id="XP_001270767.1">
    <property type="nucleotide sequence ID" value="XM_001270766.1"/>
</dbReference>
<evidence type="ECO:0000256" key="3">
    <source>
        <dbReference type="ARBA" id="ARBA00022729"/>
    </source>
</evidence>
<evidence type="ECO:0000256" key="1">
    <source>
        <dbReference type="ARBA" id="ARBA00004613"/>
    </source>
</evidence>